<comment type="caution">
    <text evidence="4">The sequence shown here is derived from an EMBL/GenBank/DDBJ whole genome shotgun (WGS) entry which is preliminary data.</text>
</comment>
<dbReference type="EMBL" id="JARZHI010000056">
    <property type="protein sequence ID" value="MDI1435321.1"/>
    <property type="molecule type" value="Genomic_DNA"/>
</dbReference>
<name>A0ABT6P3Y7_9BACT</name>
<evidence type="ECO:0000256" key="2">
    <source>
        <dbReference type="ARBA" id="ARBA00022737"/>
    </source>
</evidence>
<protein>
    <recommendedName>
        <fullName evidence="3">YscD cytoplasmic domain-containing protein</fullName>
    </recommendedName>
</protein>
<dbReference type="Gene3D" id="2.130.10.80">
    <property type="entry name" value="Galactose oxidase/kelch, beta-propeller"/>
    <property type="match status" value="1"/>
</dbReference>
<keyword evidence="2" id="KW-0677">Repeat</keyword>
<dbReference type="InterPro" id="IPR015915">
    <property type="entry name" value="Kelch-typ_b-propeller"/>
</dbReference>
<evidence type="ECO:0000313" key="5">
    <source>
        <dbReference type="Proteomes" id="UP001160301"/>
    </source>
</evidence>
<proteinExistence type="predicted"/>
<keyword evidence="1" id="KW-0880">Kelch repeat</keyword>
<keyword evidence="5" id="KW-1185">Reference proteome</keyword>
<dbReference type="PANTHER" id="PTHR46344:SF27">
    <property type="entry name" value="KELCH REPEAT SUPERFAMILY PROTEIN"/>
    <property type="match status" value="1"/>
</dbReference>
<organism evidence="4 5">
    <name type="scientific">Polyangium sorediatum</name>
    <dbReference type="NCBI Taxonomy" id="889274"/>
    <lineage>
        <taxon>Bacteria</taxon>
        <taxon>Pseudomonadati</taxon>
        <taxon>Myxococcota</taxon>
        <taxon>Polyangia</taxon>
        <taxon>Polyangiales</taxon>
        <taxon>Polyangiaceae</taxon>
        <taxon>Polyangium</taxon>
    </lineage>
</organism>
<gene>
    <name evidence="4" type="ORF">QHF89_37820</name>
</gene>
<dbReference type="Gene3D" id="2.120.10.80">
    <property type="entry name" value="Kelch-type beta propeller"/>
    <property type="match status" value="1"/>
</dbReference>
<dbReference type="InterPro" id="IPR008984">
    <property type="entry name" value="SMAD_FHA_dom_sf"/>
</dbReference>
<dbReference type="InterPro" id="IPR032030">
    <property type="entry name" value="YscD_cytoplasmic_dom"/>
</dbReference>
<dbReference type="SUPFAM" id="SSF49879">
    <property type="entry name" value="SMAD/FHA domain"/>
    <property type="match status" value="1"/>
</dbReference>
<sequence>MTPVEITVLDGAAAGLLLRTDAPVRIGSDPACEIVLPDPGVAPVHVILEPGEPGWSLRSTPGVHVAVLLDRKGGGPAHAASLSTLAFLDVGPVTLLFHKLGGLYISAPTIHEAARGLPSRSSEAALHTIAKLSRARAAPAIAMIDDDRLLVAGGEPPTRGEPFANADVVSLSARETREIPLQVARVAPKATRLGDGRVVIAGGGTDTVEILDPCTLTTARAASMRAARTGGAELLLPGDRVLVLGGQHERSPHVAELYDAARDTWTPIPGPPLSRVVMARLDARRFLIANDHGFFAPLPPTAYFVLDTETFTFEPIAPPARPRRTPFLVSLGEGRALVVSGLPSSGPGVTREVDVFDLATRSFTPTVDLRAPRMSPATVAIDGGRVLVIGGDSAYVGVHSAEVIDVARGVCSGLPALRKGMKPTGALSLGDTAVVVGLEDVALARGEAWPPPPYGRRAASHGGITFRSALGWGPRGLEHAEVWSPRPGGAAAFALFRGVAPYCGDVGADVCRWVLGELLAEHAYGAPLPVATATPPLGVRDHHHRWTSHVLDRAPLPADPLALPEALAARIDAALAAMNAADPRFGVLAEGVIAAVVRGRVRLVRRGATRVYRVRGGQASIVVDEHGVIEHMLASGHLTKEMLEGEAGAELRKHLDNASASSFGRTEGAQPAFDIAVEPGDRLVLVPWAVRKGVSDAELAAAVVDPSFAALTAWAEREERGYGVVSIRVTG</sequence>
<accession>A0ABT6P3Y7</accession>
<evidence type="ECO:0000259" key="3">
    <source>
        <dbReference type="Pfam" id="PF16697"/>
    </source>
</evidence>
<evidence type="ECO:0000313" key="4">
    <source>
        <dbReference type="EMBL" id="MDI1435321.1"/>
    </source>
</evidence>
<feature type="domain" description="YscD cytoplasmic" evidence="3">
    <location>
        <begin position="8"/>
        <end position="98"/>
    </location>
</feature>
<evidence type="ECO:0000256" key="1">
    <source>
        <dbReference type="ARBA" id="ARBA00022441"/>
    </source>
</evidence>
<dbReference type="Gene3D" id="2.60.200.20">
    <property type="match status" value="1"/>
</dbReference>
<dbReference type="RefSeq" id="WP_136972613.1">
    <property type="nucleotide sequence ID" value="NZ_JARZHI010000056.1"/>
</dbReference>
<dbReference type="PANTHER" id="PTHR46344">
    <property type="entry name" value="OS02G0202900 PROTEIN"/>
    <property type="match status" value="1"/>
</dbReference>
<dbReference type="InterPro" id="IPR037293">
    <property type="entry name" value="Gal_Oxidase_central_sf"/>
</dbReference>
<dbReference type="Proteomes" id="UP001160301">
    <property type="component" value="Unassembled WGS sequence"/>
</dbReference>
<dbReference type="SUPFAM" id="SSF50965">
    <property type="entry name" value="Galactose oxidase, central domain"/>
    <property type="match status" value="1"/>
</dbReference>
<dbReference type="CDD" id="cd00060">
    <property type="entry name" value="FHA"/>
    <property type="match status" value="1"/>
</dbReference>
<dbReference type="Pfam" id="PF16697">
    <property type="entry name" value="Yop-YscD_cpl"/>
    <property type="match status" value="1"/>
</dbReference>
<reference evidence="4 5" key="1">
    <citation type="submission" date="2023-04" db="EMBL/GenBank/DDBJ databases">
        <title>The genome sequence of Polyangium sorediatum DSM14670.</title>
        <authorList>
            <person name="Zhang X."/>
        </authorList>
    </citation>
    <scope>NUCLEOTIDE SEQUENCE [LARGE SCALE GENOMIC DNA]</scope>
    <source>
        <strain evidence="4 5">DSM 14670</strain>
    </source>
</reference>
<dbReference type="InterPro" id="IPR011043">
    <property type="entry name" value="Gal_Oxase/kelch_b-propeller"/>
</dbReference>